<keyword evidence="4" id="KW-0963">Cytoplasm</keyword>
<evidence type="ECO:0000256" key="4">
    <source>
        <dbReference type="ARBA" id="ARBA00022490"/>
    </source>
</evidence>
<dbReference type="RefSeq" id="WP_263608615.1">
    <property type="nucleotide sequence ID" value="NZ_JAOVQM010000004.1"/>
</dbReference>
<dbReference type="Proteomes" id="UP001177160">
    <property type="component" value="Unassembled WGS sequence"/>
</dbReference>
<protein>
    <recommendedName>
        <fullName evidence="3">Regulatory protein RecX</fullName>
    </recommendedName>
</protein>
<comment type="subcellular location">
    <subcellularLocation>
        <location evidence="1">Cytoplasm</location>
    </subcellularLocation>
</comment>
<evidence type="ECO:0000313" key="5">
    <source>
        <dbReference type="EMBL" id="MCV2232428.1"/>
    </source>
</evidence>
<organism evidence="5 6">
    <name type="scientific">Paracholeplasma manati</name>
    <dbReference type="NCBI Taxonomy" id="591373"/>
    <lineage>
        <taxon>Bacteria</taxon>
        <taxon>Bacillati</taxon>
        <taxon>Mycoplasmatota</taxon>
        <taxon>Mollicutes</taxon>
        <taxon>Acholeplasmatales</taxon>
        <taxon>Acholeplasmataceae</taxon>
        <taxon>Paracholeplasma</taxon>
    </lineage>
</organism>
<dbReference type="InterPro" id="IPR036388">
    <property type="entry name" value="WH-like_DNA-bd_sf"/>
</dbReference>
<gene>
    <name evidence="5" type="ORF">N7548_06275</name>
</gene>
<dbReference type="Gene3D" id="1.10.10.10">
    <property type="entry name" value="Winged helix-like DNA-binding domain superfamily/Winged helix DNA-binding domain"/>
    <property type="match status" value="2"/>
</dbReference>
<dbReference type="InterPro" id="IPR003783">
    <property type="entry name" value="Regulatory_RecX"/>
</dbReference>
<name>A0ABT2YBR3_9MOLU</name>
<comment type="caution">
    <text evidence="5">The sequence shown here is derived from an EMBL/GenBank/DDBJ whole genome shotgun (WGS) entry which is preliminary data.</text>
</comment>
<evidence type="ECO:0000256" key="1">
    <source>
        <dbReference type="ARBA" id="ARBA00004496"/>
    </source>
</evidence>
<proteinExistence type="inferred from homology"/>
<evidence type="ECO:0000313" key="6">
    <source>
        <dbReference type="Proteomes" id="UP001177160"/>
    </source>
</evidence>
<keyword evidence="6" id="KW-1185">Reference proteome</keyword>
<reference evidence="5" key="1">
    <citation type="submission" date="2022-09" db="EMBL/GenBank/DDBJ databases">
        <title>Novel Mycoplasma species identified in domestic and wild animals.</title>
        <authorList>
            <person name="Volokhov D.V."/>
            <person name="Furtak V.A."/>
            <person name="Zagorodnyaya T.A."/>
        </authorList>
    </citation>
    <scope>NUCLEOTIDE SEQUENCE</scope>
    <source>
        <strain evidence="5">Oakley</strain>
    </source>
</reference>
<evidence type="ECO:0000256" key="3">
    <source>
        <dbReference type="ARBA" id="ARBA00018111"/>
    </source>
</evidence>
<dbReference type="EMBL" id="JAOVQM010000004">
    <property type="protein sequence ID" value="MCV2232428.1"/>
    <property type="molecule type" value="Genomic_DNA"/>
</dbReference>
<dbReference type="PANTHER" id="PTHR33602:SF1">
    <property type="entry name" value="REGULATORY PROTEIN RECX FAMILY PROTEIN"/>
    <property type="match status" value="1"/>
</dbReference>
<accession>A0ABT2YBR3</accession>
<sequence length="258" mass="30744">MKVEKLERIRYGYKVTIDGQVFALDEETIVVFKLRKDTEMDDKTWKKVLEADKINIQKRKAIVHLKKPQTVYEFKSYLRNLGVSESNIESWTSTYKKLGYLDDFEYGKLLVEGYQSKYGSKKIESLLKNKGIHPDVIERLLPKNDDVLKKLVQKSCKSIQKPTYIQAKNTIIRQWLGKGFIYEDIEKYVNAYLDPNRFNEADTIQKEFKKLKIKYERTYQGYQLKQKIIQALRQKGFNGQKIEQLYREMENDYVQDFE</sequence>
<evidence type="ECO:0000256" key="2">
    <source>
        <dbReference type="ARBA" id="ARBA00009695"/>
    </source>
</evidence>
<comment type="similarity">
    <text evidence="2">Belongs to the RecX family.</text>
</comment>
<dbReference type="PANTHER" id="PTHR33602">
    <property type="entry name" value="REGULATORY PROTEIN RECX FAMILY PROTEIN"/>
    <property type="match status" value="1"/>
</dbReference>